<dbReference type="InterPro" id="IPR018770">
    <property type="entry name" value="ChloroindolylP_hydrolase"/>
</dbReference>
<dbReference type="RefSeq" id="WP_249296089.1">
    <property type="nucleotide sequence ID" value="NZ_JACRSV010000004.1"/>
</dbReference>
<keyword evidence="1" id="KW-0812">Transmembrane</keyword>
<reference evidence="2" key="1">
    <citation type="submission" date="2020-08" db="EMBL/GenBank/DDBJ databases">
        <title>Genome public.</title>
        <authorList>
            <person name="Liu C."/>
            <person name="Sun Q."/>
        </authorList>
    </citation>
    <scope>NUCLEOTIDE SEQUENCE</scope>
    <source>
        <strain evidence="2">NSJ-33</strain>
    </source>
</reference>
<dbReference type="EMBL" id="JACRSV010000004">
    <property type="protein sequence ID" value="MBC8560799.1"/>
    <property type="molecule type" value="Genomic_DNA"/>
</dbReference>
<evidence type="ECO:0000313" key="3">
    <source>
        <dbReference type="Proteomes" id="UP000610760"/>
    </source>
</evidence>
<feature type="transmembrane region" description="Helical" evidence="1">
    <location>
        <begin position="104"/>
        <end position="130"/>
    </location>
</feature>
<evidence type="ECO:0000313" key="2">
    <source>
        <dbReference type="EMBL" id="MBC8560799.1"/>
    </source>
</evidence>
<sequence>MSQKDYYDIGRTINQFIQDLKNAPVGGFTNVKNGVDEAARQFKDEVKNAAKGFKVEINTGVRTQPKAPPRPNQQWNGGGMPANSWQKAAMYPQKKSIPGRTAGILFTVFGWIGLVPSAIVLLVLLSVGLAEGNTGTLLTSTLILTPIIAAFILMICKGNSLLARVRRFFRYRTFLKGSSFGSIEQLAAFSGRQKDFVVKDLKKMIQNGMFEQAFLDEEETCVMLDRETYQQYLNLQKRMEQKKESSLNDDGEQSEQAAMIAVGREYINQIRAANDAIPGQEISEKLDKLENVTAKVFWYVEQHPEKLSDIQNFMSYYLPTTLKLVNAYREFGEKAERSQEIQYAQSEILHILDTINLAFANLLNSLYEEDILDITTDISTLEKVLAQDGLTGTEFKIPQRQKEKEPVEPR</sequence>
<accession>A0A926E5Z1</accession>
<comment type="caution">
    <text evidence="2">The sequence shown here is derived from an EMBL/GenBank/DDBJ whole genome shotgun (WGS) entry which is preliminary data.</text>
</comment>
<organism evidence="2 3">
    <name type="scientific">Fumia xinanensis</name>
    <dbReference type="NCBI Taxonomy" id="2763659"/>
    <lineage>
        <taxon>Bacteria</taxon>
        <taxon>Bacillati</taxon>
        <taxon>Bacillota</taxon>
        <taxon>Clostridia</taxon>
        <taxon>Eubacteriales</taxon>
        <taxon>Oscillospiraceae</taxon>
        <taxon>Fumia</taxon>
    </lineage>
</organism>
<keyword evidence="1" id="KW-0472">Membrane</keyword>
<gene>
    <name evidence="2" type="ORF">H8710_12060</name>
</gene>
<dbReference type="Proteomes" id="UP000610760">
    <property type="component" value="Unassembled WGS sequence"/>
</dbReference>
<name>A0A926E5Z1_9FIRM</name>
<evidence type="ECO:0000256" key="1">
    <source>
        <dbReference type="SAM" id="Phobius"/>
    </source>
</evidence>
<dbReference type="AlphaFoldDB" id="A0A926E5Z1"/>
<dbReference type="Pfam" id="PF10112">
    <property type="entry name" value="Halogen_Hydrol"/>
    <property type="match status" value="1"/>
</dbReference>
<protein>
    <submittedName>
        <fullName evidence="2">5-bromo-4-chloroindolyl phosphate hydrolysis family protein</fullName>
    </submittedName>
</protein>
<proteinExistence type="predicted"/>
<keyword evidence="3" id="KW-1185">Reference proteome</keyword>
<keyword evidence="1" id="KW-1133">Transmembrane helix</keyword>
<feature type="transmembrane region" description="Helical" evidence="1">
    <location>
        <begin position="142"/>
        <end position="162"/>
    </location>
</feature>